<evidence type="ECO:0000256" key="41">
    <source>
        <dbReference type="SAM" id="Phobius"/>
    </source>
</evidence>
<keyword evidence="16" id="KW-0677">Repeat</keyword>
<evidence type="ECO:0000256" key="29">
    <source>
        <dbReference type="ARBA" id="ARBA00024042"/>
    </source>
</evidence>
<dbReference type="GO" id="GO:0004450">
    <property type="term" value="F:isocitrate dehydrogenase (NADP+) activity"/>
    <property type="evidence" value="ECO:0007669"/>
    <property type="project" value="InterPro"/>
</dbReference>
<keyword evidence="23" id="KW-0805">Transcription regulation</keyword>
<dbReference type="Proteomes" id="UP000719412">
    <property type="component" value="Unassembled WGS sequence"/>
</dbReference>
<dbReference type="Pfam" id="PF01422">
    <property type="entry name" value="zf-NF-X1"/>
    <property type="match status" value="7"/>
</dbReference>
<feature type="zinc finger region" description="C3H1-type" evidence="37">
    <location>
        <begin position="1856"/>
        <end position="1881"/>
    </location>
</feature>
<dbReference type="InterPro" id="IPR001841">
    <property type="entry name" value="Znf_RING"/>
</dbReference>
<evidence type="ECO:0000256" key="12">
    <source>
        <dbReference type="ARBA" id="ARBA00022664"/>
    </source>
</evidence>
<dbReference type="GO" id="GO:0102265">
    <property type="term" value="F:tRNA-dihydrouridine47 synthase activity"/>
    <property type="evidence" value="ECO:0007669"/>
    <property type="project" value="UniProtKB-EC"/>
</dbReference>
<dbReference type="GO" id="GO:0000122">
    <property type="term" value="P:negative regulation of transcription by RNA polymerase II"/>
    <property type="evidence" value="ECO:0007669"/>
    <property type="project" value="TreeGrafter"/>
</dbReference>
<dbReference type="GO" id="GO:0005777">
    <property type="term" value="C:peroxisome"/>
    <property type="evidence" value="ECO:0007669"/>
    <property type="project" value="UniProtKB-ARBA"/>
</dbReference>
<evidence type="ECO:0000256" key="20">
    <source>
        <dbReference type="ARBA" id="ARBA00022857"/>
    </source>
</evidence>
<dbReference type="InterPro" id="IPR024084">
    <property type="entry name" value="IsoPropMal-DH-like_dom"/>
</dbReference>
<evidence type="ECO:0000256" key="32">
    <source>
        <dbReference type="ARBA" id="ARBA00045365"/>
    </source>
</evidence>
<dbReference type="PROSITE" id="PS50216">
    <property type="entry name" value="DHHC"/>
    <property type="match status" value="1"/>
</dbReference>
<feature type="region of interest" description="Disordered" evidence="40">
    <location>
        <begin position="1704"/>
        <end position="1740"/>
    </location>
</feature>
<keyword evidence="11 38" id="KW-0288">FMN</keyword>
<dbReference type="InterPro" id="IPR034076">
    <property type="entry name" value="R3H_NF-X1"/>
</dbReference>
<dbReference type="GO" id="GO:0000977">
    <property type="term" value="F:RNA polymerase II transcription regulatory region sequence-specific DNA binding"/>
    <property type="evidence" value="ECO:0007669"/>
    <property type="project" value="TreeGrafter"/>
</dbReference>
<evidence type="ECO:0000256" key="24">
    <source>
        <dbReference type="ARBA" id="ARBA00023027"/>
    </source>
</evidence>
<keyword evidence="21 41" id="KW-1133">Transmembrane helix</keyword>
<name>A0A8J6LCL1_TENMO</name>
<keyword evidence="20" id="KW-0521">NADP</keyword>
<evidence type="ECO:0000313" key="48">
    <source>
        <dbReference type="Proteomes" id="UP000719412"/>
    </source>
</evidence>
<feature type="region of interest" description="Disordered" evidence="40">
    <location>
        <begin position="802"/>
        <end position="961"/>
    </location>
</feature>
<dbReference type="CDD" id="cd06008">
    <property type="entry name" value="NF-X1-zinc-finger"/>
    <property type="match status" value="7"/>
</dbReference>
<gene>
    <name evidence="47" type="ORF">GEV33_007190</name>
</gene>
<feature type="compositionally biased region" description="Basic and acidic residues" evidence="40">
    <location>
        <begin position="838"/>
        <end position="856"/>
    </location>
</feature>
<evidence type="ECO:0000256" key="40">
    <source>
        <dbReference type="SAM" id="MobiDB-lite"/>
    </source>
</evidence>
<comment type="subcellular location">
    <subcellularLocation>
        <location evidence="5">Membrane</location>
        <topology evidence="5">Multi-pass membrane protein</topology>
    </subcellularLocation>
    <subcellularLocation>
        <location evidence="4">Nucleus</location>
    </subcellularLocation>
</comment>
<evidence type="ECO:0000256" key="4">
    <source>
        <dbReference type="ARBA" id="ARBA00004123"/>
    </source>
</evidence>
<keyword evidence="27" id="KW-0464">Manganese</keyword>
<dbReference type="CDD" id="cd02809">
    <property type="entry name" value="alpha_hydroxyacid_oxid_FMN"/>
    <property type="match status" value="1"/>
</dbReference>
<dbReference type="InterPro" id="IPR000967">
    <property type="entry name" value="Znf_NFX1"/>
</dbReference>
<feature type="region of interest" description="Disordered" evidence="40">
    <location>
        <begin position="3206"/>
        <end position="3247"/>
    </location>
</feature>
<dbReference type="InterPro" id="IPR001594">
    <property type="entry name" value="Palmitoyltrfase_DHHC"/>
</dbReference>
<dbReference type="InterPro" id="IPR008259">
    <property type="entry name" value="FMN_hydac_DH_AS"/>
</dbReference>
<evidence type="ECO:0000256" key="14">
    <source>
        <dbReference type="ARBA" id="ARBA00022694"/>
    </source>
</evidence>
<evidence type="ECO:0000256" key="35">
    <source>
        <dbReference type="ARBA" id="ARBA00049447"/>
    </source>
</evidence>
<proteinExistence type="inferred from homology"/>
<evidence type="ECO:0000256" key="33">
    <source>
        <dbReference type="ARBA" id="ARBA00048266"/>
    </source>
</evidence>
<evidence type="ECO:0000256" key="11">
    <source>
        <dbReference type="ARBA" id="ARBA00022643"/>
    </source>
</evidence>
<feature type="transmembrane region" description="Helical" evidence="41">
    <location>
        <begin position="2861"/>
        <end position="2879"/>
    </location>
</feature>
<keyword evidence="48" id="KW-1185">Reference proteome</keyword>
<feature type="domain" description="R3H" evidence="45">
    <location>
        <begin position="1615"/>
        <end position="1683"/>
    </location>
</feature>
<dbReference type="PROSITE" id="PS51349">
    <property type="entry name" value="FMN_HYDROXY_ACID_DH_2"/>
    <property type="match status" value="1"/>
</dbReference>
<evidence type="ECO:0000256" key="2">
    <source>
        <dbReference type="ARBA" id="ARBA00001936"/>
    </source>
</evidence>
<dbReference type="PROSITE" id="PS50103">
    <property type="entry name" value="ZF_C3H1"/>
    <property type="match status" value="1"/>
</dbReference>
<comment type="caution">
    <text evidence="47">The sequence shown here is derived from an EMBL/GenBank/DDBJ whole genome shotgun (WGS) entry which is preliminary data.</text>
</comment>
<comment type="catalytic activity">
    <reaction evidence="30">
        <text>a (2S)-2-hydroxycarboxylate + O2 = a 2-oxocarboxylate + H2O2</text>
        <dbReference type="Rhea" id="RHEA:16789"/>
        <dbReference type="ChEBI" id="CHEBI:15379"/>
        <dbReference type="ChEBI" id="CHEBI:16240"/>
        <dbReference type="ChEBI" id="CHEBI:35179"/>
        <dbReference type="ChEBI" id="CHEBI:58123"/>
        <dbReference type="EC" id="1.1.3.15"/>
    </reaction>
    <physiologicalReaction direction="left-to-right" evidence="30">
        <dbReference type="Rhea" id="RHEA:16790"/>
    </physiologicalReaction>
</comment>
<dbReference type="SUPFAM" id="SSF53659">
    <property type="entry name" value="Isocitrate/Isopropylmalate dehydrogenase-like"/>
    <property type="match status" value="1"/>
</dbReference>
<dbReference type="InterPro" id="IPR037396">
    <property type="entry name" value="FMN_HAD"/>
</dbReference>
<dbReference type="GO" id="GO:0050660">
    <property type="term" value="F:flavin adenine dinucleotide binding"/>
    <property type="evidence" value="ECO:0007669"/>
    <property type="project" value="UniProtKB-UniRule"/>
</dbReference>
<reference evidence="47" key="2">
    <citation type="submission" date="2021-08" db="EMBL/GenBank/DDBJ databases">
        <authorList>
            <person name="Eriksson T."/>
        </authorList>
    </citation>
    <scope>NUCLEOTIDE SEQUENCE</scope>
    <source>
        <strain evidence="47">Stoneville</strain>
        <tissue evidence="47">Whole head</tissue>
    </source>
</reference>
<comment type="cofactor">
    <cofactor evidence="1 38">
        <name>FMN</name>
        <dbReference type="ChEBI" id="CHEBI:58210"/>
    </cofactor>
</comment>
<dbReference type="GO" id="GO:0006397">
    <property type="term" value="P:mRNA processing"/>
    <property type="evidence" value="ECO:0007669"/>
    <property type="project" value="UniProtKB-KW"/>
</dbReference>
<feature type="compositionally biased region" description="Polar residues" evidence="40">
    <location>
        <begin position="802"/>
        <end position="813"/>
    </location>
</feature>
<dbReference type="SMART" id="SM00438">
    <property type="entry name" value="ZnF_NFX"/>
    <property type="match status" value="9"/>
</dbReference>
<dbReference type="Gene3D" id="3.40.718.10">
    <property type="entry name" value="Isopropylmalate Dehydrogenase"/>
    <property type="match status" value="1"/>
</dbReference>
<keyword evidence="9" id="KW-0816">Tricarboxylic acid cycle</keyword>
<dbReference type="GO" id="GO:0016409">
    <property type="term" value="F:palmitoyltransferase activity"/>
    <property type="evidence" value="ECO:0007669"/>
    <property type="project" value="InterPro"/>
</dbReference>
<dbReference type="InterPro" id="IPR018517">
    <property type="entry name" value="tRNA_hU_synthase_CS"/>
</dbReference>
<feature type="coiled-coil region" evidence="39">
    <location>
        <begin position="2656"/>
        <end position="2690"/>
    </location>
</feature>
<evidence type="ECO:0000256" key="17">
    <source>
        <dbReference type="ARBA" id="ARBA00022771"/>
    </source>
</evidence>
<feature type="compositionally biased region" description="Low complexity" evidence="40">
    <location>
        <begin position="897"/>
        <end position="906"/>
    </location>
</feature>
<comment type="catalytic activity">
    <reaction evidence="34">
        <text>a 5,6-dihydrouridine in mRNA + NAD(+) = a uridine in mRNA + NADH + H(+)</text>
        <dbReference type="Rhea" id="RHEA:69851"/>
        <dbReference type="Rhea" id="RHEA-COMP:14658"/>
        <dbReference type="Rhea" id="RHEA-COMP:17789"/>
        <dbReference type="ChEBI" id="CHEBI:15378"/>
        <dbReference type="ChEBI" id="CHEBI:57540"/>
        <dbReference type="ChEBI" id="CHEBI:57945"/>
        <dbReference type="ChEBI" id="CHEBI:65315"/>
        <dbReference type="ChEBI" id="CHEBI:74443"/>
    </reaction>
    <physiologicalReaction direction="right-to-left" evidence="34">
        <dbReference type="Rhea" id="RHEA:69853"/>
    </physiologicalReaction>
</comment>
<keyword evidence="28" id="KW-0539">Nucleus</keyword>
<dbReference type="InterPro" id="IPR004790">
    <property type="entry name" value="Isocitrate_DH_NADP"/>
</dbReference>
<evidence type="ECO:0000256" key="10">
    <source>
        <dbReference type="ARBA" id="ARBA00022630"/>
    </source>
</evidence>
<dbReference type="SUPFAM" id="SSF82708">
    <property type="entry name" value="R3H domain"/>
    <property type="match status" value="1"/>
</dbReference>
<evidence type="ECO:0000256" key="39">
    <source>
        <dbReference type="SAM" id="Coils"/>
    </source>
</evidence>
<keyword evidence="18 37" id="KW-0862">Zinc</keyword>
<feature type="region of interest" description="Disordered" evidence="40">
    <location>
        <begin position="1773"/>
        <end position="1807"/>
    </location>
</feature>
<evidence type="ECO:0000256" key="31">
    <source>
        <dbReference type="ARBA" id="ARBA00029327"/>
    </source>
</evidence>
<evidence type="ECO:0000256" key="6">
    <source>
        <dbReference type="ARBA" id="ARBA00007269"/>
    </source>
</evidence>
<dbReference type="Pfam" id="PF01424">
    <property type="entry name" value="R3H"/>
    <property type="match status" value="1"/>
</dbReference>
<dbReference type="FunFam" id="3.20.20.70:FF:000056">
    <property type="entry name" value="hydroxyacid oxidase 2"/>
    <property type="match status" value="1"/>
</dbReference>
<comment type="similarity">
    <text evidence="6">Belongs to the NFX1 family.</text>
</comment>
<keyword evidence="13 41" id="KW-0812">Transmembrane</keyword>
<comment type="similarity">
    <text evidence="7">Belongs to the isocitrate and isopropylmalate dehydrogenases family.</text>
</comment>
<feature type="domain" description="RING-type" evidence="43">
    <location>
        <begin position="1000"/>
        <end position="1047"/>
    </location>
</feature>
<keyword evidence="26" id="KW-0804">Transcription</keyword>
<reference evidence="47" key="1">
    <citation type="journal article" date="2020" name="J Insects Food Feed">
        <title>The yellow mealworm (Tenebrio molitor) genome: a resource for the emerging insects as food and feed industry.</title>
        <authorList>
            <person name="Eriksson T."/>
            <person name="Andere A."/>
            <person name="Kelstrup H."/>
            <person name="Emery V."/>
            <person name="Picard C."/>
        </authorList>
    </citation>
    <scope>NUCLEOTIDE SEQUENCE</scope>
    <source>
        <strain evidence="47">Stoneville</strain>
        <tissue evidence="47">Whole head</tissue>
    </source>
</reference>
<dbReference type="PANTHER" id="PTHR12360">
    <property type="entry name" value="NUCLEAR TRANSCRIPTION FACTOR, X-BOX BINDING 1 NFX1"/>
    <property type="match status" value="1"/>
</dbReference>
<dbReference type="GO" id="GO:0006099">
    <property type="term" value="P:tricarboxylic acid cycle"/>
    <property type="evidence" value="ECO:0007669"/>
    <property type="project" value="UniProtKB-KW"/>
</dbReference>
<dbReference type="GO" id="GO:0005634">
    <property type="term" value="C:nucleus"/>
    <property type="evidence" value="ECO:0007669"/>
    <property type="project" value="UniProtKB-SubCell"/>
</dbReference>
<keyword evidence="12" id="KW-0507">mRNA processing</keyword>
<dbReference type="PROSITE" id="PS00557">
    <property type="entry name" value="FMN_HYDROXY_ACID_DH_1"/>
    <property type="match status" value="1"/>
</dbReference>
<evidence type="ECO:0000259" key="44">
    <source>
        <dbReference type="PROSITE" id="PS50103"/>
    </source>
</evidence>
<dbReference type="InterPro" id="IPR019787">
    <property type="entry name" value="Znf_PHD-finger"/>
</dbReference>
<evidence type="ECO:0000256" key="19">
    <source>
        <dbReference type="ARBA" id="ARBA00022842"/>
    </source>
</evidence>
<dbReference type="Pfam" id="PF01529">
    <property type="entry name" value="DHHC"/>
    <property type="match status" value="1"/>
</dbReference>
<dbReference type="InterPro" id="IPR035587">
    <property type="entry name" value="DUS-like_FMN-bd"/>
</dbReference>
<feature type="compositionally biased region" description="Basic residues" evidence="40">
    <location>
        <begin position="1787"/>
        <end position="1800"/>
    </location>
</feature>
<dbReference type="Pfam" id="PF01070">
    <property type="entry name" value="FMN_dh"/>
    <property type="match status" value="1"/>
</dbReference>
<comment type="catalytic activity">
    <reaction evidence="33">
        <text>5,6-dihydrouridine(47) in tRNA + NAD(+) = uridine(47) in tRNA + NADH + H(+)</text>
        <dbReference type="Rhea" id="RHEA:53364"/>
        <dbReference type="Rhea" id="RHEA-COMP:13539"/>
        <dbReference type="Rhea" id="RHEA-COMP:13540"/>
        <dbReference type="ChEBI" id="CHEBI:15378"/>
        <dbReference type="ChEBI" id="CHEBI:57540"/>
        <dbReference type="ChEBI" id="CHEBI:57945"/>
        <dbReference type="ChEBI" id="CHEBI:65315"/>
        <dbReference type="ChEBI" id="CHEBI:74443"/>
        <dbReference type="EC" id="1.3.1.89"/>
    </reaction>
    <physiologicalReaction direction="right-to-left" evidence="33">
        <dbReference type="Rhea" id="RHEA:53366"/>
    </physiologicalReaction>
</comment>
<dbReference type="PROSITE" id="PS51061">
    <property type="entry name" value="R3H"/>
    <property type="match status" value="1"/>
</dbReference>
<evidence type="ECO:0000256" key="5">
    <source>
        <dbReference type="ARBA" id="ARBA00004141"/>
    </source>
</evidence>
<dbReference type="GO" id="GO:0000981">
    <property type="term" value="F:DNA-binding transcription factor activity, RNA polymerase II-specific"/>
    <property type="evidence" value="ECO:0007669"/>
    <property type="project" value="TreeGrafter"/>
</dbReference>
<dbReference type="GO" id="GO:0008270">
    <property type="term" value="F:zinc ion binding"/>
    <property type="evidence" value="ECO:0007669"/>
    <property type="project" value="UniProtKB-KW"/>
</dbReference>
<feature type="compositionally biased region" description="Polar residues" evidence="40">
    <location>
        <begin position="822"/>
        <end position="834"/>
    </location>
</feature>
<dbReference type="InterPro" id="IPR036867">
    <property type="entry name" value="R3H_dom_sf"/>
</dbReference>
<dbReference type="GO" id="GO:0016020">
    <property type="term" value="C:membrane"/>
    <property type="evidence" value="ECO:0007669"/>
    <property type="project" value="UniProtKB-SubCell"/>
</dbReference>
<evidence type="ECO:0000259" key="43">
    <source>
        <dbReference type="PROSITE" id="PS50089"/>
    </source>
</evidence>
<dbReference type="Gene3D" id="3.30.1370.50">
    <property type="entry name" value="R3H-like domain"/>
    <property type="match status" value="1"/>
</dbReference>
<dbReference type="CDD" id="cd02643">
    <property type="entry name" value="R3H_NF-X1"/>
    <property type="match status" value="1"/>
</dbReference>
<keyword evidence="8" id="KW-0329">Glyoxylate bypass</keyword>
<evidence type="ECO:0000256" key="38">
    <source>
        <dbReference type="RuleBase" id="RU291113"/>
    </source>
</evidence>
<dbReference type="GO" id="GO:0000287">
    <property type="term" value="F:magnesium ion binding"/>
    <property type="evidence" value="ECO:0007669"/>
    <property type="project" value="InterPro"/>
</dbReference>
<dbReference type="EC" id="1.3.1.-" evidence="38"/>
<dbReference type="FunFam" id="3.40.718.10:FF:000002">
    <property type="entry name" value="Isocitrate dehydrogenase [NADP]"/>
    <property type="match status" value="1"/>
</dbReference>
<dbReference type="NCBIfam" id="TIGR00127">
    <property type="entry name" value="nadp_idh_euk"/>
    <property type="match status" value="1"/>
</dbReference>
<evidence type="ECO:0000256" key="7">
    <source>
        <dbReference type="ARBA" id="ARBA00007769"/>
    </source>
</evidence>
<dbReference type="SMART" id="SM01329">
    <property type="entry name" value="Iso_dh"/>
    <property type="match status" value="1"/>
</dbReference>
<dbReference type="GO" id="GO:0006102">
    <property type="term" value="P:isocitrate metabolic process"/>
    <property type="evidence" value="ECO:0007669"/>
    <property type="project" value="InterPro"/>
</dbReference>
<keyword evidence="10 38" id="KW-0285">Flavoprotein</keyword>
<dbReference type="Pfam" id="PF00180">
    <property type="entry name" value="Iso_dh"/>
    <property type="match status" value="1"/>
</dbReference>
<comment type="catalytic activity">
    <reaction evidence="31">
        <text>2-hydroxyoctanoate + O2 = 2-oxooctanoate + H2O2</text>
        <dbReference type="Rhea" id="RHEA:67940"/>
        <dbReference type="ChEBI" id="CHEBI:15379"/>
        <dbReference type="ChEBI" id="CHEBI:16240"/>
        <dbReference type="ChEBI" id="CHEBI:133514"/>
        <dbReference type="ChEBI" id="CHEBI:176689"/>
    </reaction>
    <physiologicalReaction direction="left-to-right" evidence="31">
        <dbReference type="Rhea" id="RHEA:67941"/>
    </physiologicalReaction>
</comment>
<feature type="transmembrane region" description="Helical" evidence="41">
    <location>
        <begin position="2830"/>
        <end position="2849"/>
    </location>
</feature>
<evidence type="ECO:0000256" key="3">
    <source>
        <dbReference type="ARBA" id="ARBA00001946"/>
    </source>
</evidence>
<evidence type="ECO:0000256" key="18">
    <source>
        <dbReference type="ARBA" id="ARBA00022833"/>
    </source>
</evidence>
<dbReference type="SUPFAM" id="SSF51395">
    <property type="entry name" value="FMN-linked oxidoreductases"/>
    <property type="match status" value="2"/>
</dbReference>
<feature type="compositionally biased region" description="Basic and acidic residues" evidence="40">
    <location>
        <begin position="864"/>
        <end position="896"/>
    </location>
</feature>
<evidence type="ECO:0000256" key="28">
    <source>
        <dbReference type="ARBA" id="ARBA00023242"/>
    </source>
</evidence>
<keyword evidence="15 37" id="KW-0479">Metal-binding</keyword>
<feature type="domain" description="C3H1-type" evidence="44">
    <location>
        <begin position="1856"/>
        <end position="1881"/>
    </location>
</feature>
<evidence type="ECO:0000256" key="37">
    <source>
        <dbReference type="PROSITE-ProRule" id="PRU00723"/>
    </source>
</evidence>
<dbReference type="Pfam" id="PF01207">
    <property type="entry name" value="Dus"/>
    <property type="match status" value="1"/>
</dbReference>
<evidence type="ECO:0000256" key="21">
    <source>
        <dbReference type="ARBA" id="ARBA00022989"/>
    </source>
</evidence>
<feature type="compositionally biased region" description="Basic and acidic residues" evidence="40">
    <location>
        <begin position="951"/>
        <end position="961"/>
    </location>
</feature>
<dbReference type="SUPFAM" id="SSF57997">
    <property type="entry name" value="Tropomyosin"/>
    <property type="match status" value="1"/>
</dbReference>
<comment type="cofactor">
    <cofactor evidence="2">
        <name>Mn(2+)</name>
        <dbReference type="ChEBI" id="CHEBI:29035"/>
    </cofactor>
</comment>
<evidence type="ECO:0000256" key="27">
    <source>
        <dbReference type="ARBA" id="ARBA00023211"/>
    </source>
</evidence>
<dbReference type="GO" id="GO:0006097">
    <property type="term" value="P:glyoxylate cycle"/>
    <property type="evidence" value="ECO:0007669"/>
    <property type="project" value="UniProtKB-KW"/>
</dbReference>
<feature type="domain" description="FMN hydroxy acid dehydrogenase" evidence="46">
    <location>
        <begin position="377"/>
        <end position="740"/>
    </location>
</feature>
<evidence type="ECO:0000259" key="45">
    <source>
        <dbReference type="PROSITE" id="PS51061"/>
    </source>
</evidence>
<evidence type="ECO:0000256" key="22">
    <source>
        <dbReference type="ARBA" id="ARBA00023002"/>
    </source>
</evidence>
<keyword evidence="22 38" id="KW-0560">Oxidoreductase</keyword>
<dbReference type="InterPro" id="IPR000571">
    <property type="entry name" value="Znf_CCCH"/>
</dbReference>
<feature type="domain" description="PHD-type" evidence="42">
    <location>
        <begin position="997"/>
        <end position="1049"/>
    </location>
</feature>
<evidence type="ECO:0000256" key="1">
    <source>
        <dbReference type="ARBA" id="ARBA00001917"/>
    </source>
</evidence>
<sequence length="3519" mass="395791">MDGDEMTRIIWEKIKERLIFPYVKIEALYFDLGLPYRDQTNDQVTIDAAQAILKHNVGIKCATITPDEQRVEEFKLKKMWLSPNGTIRNILGGTVFREPILCKNIPKLVPGWTNAIIIGRHAHGDQYKAKDFVVTKPGLVELVYTADDGTVERYELFKYKGAGVAMGMYNTDESIRAFAHSSFQVALTKGWPLYLSTKNTILKKYDGRFKDIFQEIYEKEYKAKYEAKKIWYEHRLIDDMVAQALKSAGGFVWACKNYDGDVQSDIIAQGYGSLGMMTSVLMCPDGKTIEAEAAHGTVTRHYREHQKGNQTSTNPIASIFAWTRGLEHRAKLDNTPDLAKFAQTLEKACIDCVESGKMTKDLAASIHGLPNVKPGIKMGESLVCVKDFERHAFSVLPRNALDYYRSGAGAEQTLAHNRQAFSKFKIRPRCLRNVAIRDPSTIVLGEKVEIPIGISPTAMQRMAHPEGECANARAAQAMGTIFILSTIATSSIEEVAEAAPYGTKWFQLYIYNDREVTRKLVERAERAGFKALVLTVDTPMFGLRLADIRNKFVLPPHLKFANFAGDKATGINTTESGSGLNNYVNRLFDQSLEWKDIKWLQSFTKLPIVVKGILTAEDAIIAADLGVAAILVSNHGARQIDGTPASIEALPEIVQAVGDRVEIYLDGGVTDGTDVFKALALGAKMVFLGRPALWGLAHSGEEGVKKILNILKTELDYALAITGCATIKDIEPRMVVPECMSYWSGYDDQLNGGFPICNPEYVPYYNNMPYFSDPTRPNYGVVNSGYNFYDAQPSYQNNYLEQPGTSQVTNNFAPNVAGDDAGTSQNDVNKNSGTVKKKSNERNRYWNNGRKNERYGSGRTFNRSKPEPRKAEADEGNGDDVREAKSKNKQGQKQDGKNYYQYNRYRNSYDDRRSNYRGRDNRFDGYDNRGYGKYGKQSSKNYDGGDYGANGRDESARDKNNWRSNNCNRKCNSSNVRKKLDAASQRERLEQMLSRRMLECLVCCEKIKHTDKIWTCEQCYHILHLNCIIAWANSSKLENGWRCPACQNVCSDIPKHYTCYCGKTQEPRPVPGVVPHACGELCMKNRRSCDHKCTILCHPGPCPDCNVMVAKPCGCGATSQTVKCSSDTEIVCNSVCDKKLECGLHKCHSQCHTGLCMPCGETLRQECFCGKVGRKVNCTGQFMGAKSYSCEEVCGKSLACGNHKCEKICHEGACEACPRDVDLIRTCPCGRTQLKDVRKSCLDPIPSCDKMCAKLLQCGQPAAPHSCKHPCHEGPCPPCPQTTLIRCRCGHMDRELPCEQITTKADDARCEKKCTKKRLCGKHRCNQRCCIEIEHVCPLPCNHLLACGHHRCDRTCHSGRCPPCMETSFEELYCECGANVLYPPIPCGTKPPPCNNPCSRQRPCGHEVNHSCHTGACPPCTVLCKRWCYGKHEQRSAIPCYQDDFSCGLPCGKPMPCGTHRCERPCHLGACPLPCKQKCNIKRAQCGHPCGVPCHKPPCPETPCKQSVAVTCLCGLQKSARPCIDLAEEYREIEMAHLKDKMADMLKDQAVDISDIVHKPKRPSVLKILDCNEECRVLERNRRLAIGLQIRNPDLSQKLTPRYSDFMRGWAKKDPQFCQKIHDKLAELVQLAKQSKQKSRAYSFESMNRDKRHFVHEYCEHFGCDSAAYDMEPNRNIVATAFKDKSWLPSMSLLEFLQRENGQRKVPGPVLSKGSVGKSETSVALKLPGRAQRPSTPPGELVDYFDNPPIFVLPEQSRQLALECVSEKDKLKLTEDENGAPPEKKQKLSKSQKKKLRGQNKSRGPTFRCSRETELCNTLVDLGIDDEIPKCERKNCQFLHDIEEYLKIKPQDIGETCYNYETFGKCSRGLACRFGSSHITPEGRNKVNLEKSVERSQTKNQLTHDLQISLRKRTYNFDFAESLIKYNDKQNKKTDAKTSGAITDEDLIKLIQREKKKIDWRDKLVLSPLTTVGNLPFRRICKEFGADVTCGEMAMCSSLLQGAPQEWALVKRHSTENIFGVQLCANNPHLLTRCGQVLQQEADIDFIDLNLGCPIELVYKEGGGCGLLRRQRVLESCIKNLSQILTIPMTVKTRTGVYNNEKLAHVLAPKFKEWGASLVTIHGRSREQRYTRSADWDYIRQVGQAASPLPVLGNGDVLSYEDYKIARETCPELAGIMIGRGALIKPWIFTEIKEQKLWDISSSERFDVLKKYANYGLEHWGSDNKGVENTRRFMLEWLSFLHRYVPVGLLEQPPQKINERPPFYKGRDDLETLMASTSASDWVKISEMLLGPVPENFQFLPKHKANSLADSSKPGVNKIQMALGGKMNEMEDYDGLKHKYMLLQAELDLANQALYDCKRNMKSIQSIEVEYQEEIKLLQCQADTEKRILETKIHTLEETISNLKTIHDERVGNLEKELITKDEEIKNLKRDMEDIIKIAGARDSAGEEKLMCENSELRQEVLNLSEHVDQLENSLESCEKQNLVLQETSKRLEEELESYKETLECKRKELEEANDLIQSLRDDYFCVQSELDTIKSKPLDDQSQEMKHERVALLQQVTTLRNENISLIARCEAEIDGKKRDEDMIIDTYKSQFQTLNELIESYKKQLNEKSSAESASIPAMKFFDNMLAIKNAEIEGFRQKLATKTVNCTSLSYDLAEANREVRKYNLEIMRLKNEISELNGKMQEMEIANTREKSLTEEVKAPVEEVKVLKSIVKSSKTEDTNVVDLEETDKENDSILEKKVQFCQSTVESHVTDRRKLRKGEYQLVDLNAIHSEGTSRQRARDFTQLPVPGTDSMSEMARDRITKKWEVFAGRNRFYCDGRLMTAPNGGVFLLTVFLITGTCALFFIFDCSYLATNVTIAIPIIGGLLFIFTMSSLLRTSLSDPGIIPRATPEEAAYVEKQIEVTNSANSPTYRPPPRTKEVLVKGQTIKLKYCFTCKIFRPPRASHCSLCDNCVDRFDHHCPWVCTDTHQPNDFNQSGYRSEIASVDEIIVTKTDGHFLDAVKQSPPSVIVATICFFSVWSILGLAGFHTYLTTSNQTTNEDIKGSFASKRGQENMNPYSQGNVCLNCFYILCGPVTPSLLDRRGIVTDDYRAEISRCAPVEINQPLKNYGIPVQNGPAQMTMNSTDLPGIYRQTTETTGMYSPLKKHLYRAQHMIPSKNCASQKIIPSHAPLLPPYDYAPPRKPVVNPPLEVFKNSRSLPQLKTLTGRPTSPEGANYPTLRPYTPPEKRYGANFGSRPPKPRPRSCVYENVHVQDQEFCMNRVKSDKVINFTPKVKNFPTPEFREGGGGSRVGEGDARYGNSVGKIAQSTVKTGNGKEFYCGVQDSHERSLFDSVGDGAVSSFLSRNVAPAPRNDPTIRYVLSDSNAGSVTHLVSNEQPLAIAPALQNSPESQYTSQTSLNQAPVYSNILSHGQVALTKSQSYANNLNATEAKSEVEDLHLDPVVLREAHIVDKRKDDKLDNDMTLQEKENSLLSASRLRLLQDTTMIESALDLDSLDDSSLGTNSQAGLMKVVV</sequence>
<accession>A0A8J6LCL1</accession>
<dbReference type="GO" id="GO:0010181">
    <property type="term" value="F:FMN binding"/>
    <property type="evidence" value="ECO:0007669"/>
    <property type="project" value="InterPro"/>
</dbReference>
<comment type="function">
    <text evidence="32">Catalyzes the synthesis of dihydrouridine, a modified base, in various RNAs, such as tRNAs, mRNAs and some long non-coding RNAs (lncRNAs). Mainly modifies the uridine in position 47 (U47) in the D-loop of most cytoplasmic tRNAs. Also able to mediate the formation of dihydrouridine in some mRNAs, thereby regulating their translation.</text>
</comment>
<dbReference type="EMBL" id="JABDTM020022880">
    <property type="protein sequence ID" value="KAH0815600.1"/>
    <property type="molecule type" value="Genomic_DNA"/>
</dbReference>
<dbReference type="Gene3D" id="3.20.20.70">
    <property type="entry name" value="Aldolase class I"/>
    <property type="match status" value="2"/>
</dbReference>
<keyword evidence="14 38" id="KW-0819">tRNA processing</keyword>
<keyword evidence="19" id="KW-0460">Magnesium</keyword>
<evidence type="ECO:0000259" key="42">
    <source>
        <dbReference type="PROSITE" id="PS50016"/>
    </source>
</evidence>
<comment type="similarity">
    <text evidence="38">Belongs to the dus family. Dus3 subfamily.</text>
</comment>
<evidence type="ECO:0000256" key="16">
    <source>
        <dbReference type="ARBA" id="ARBA00022737"/>
    </source>
</evidence>
<feature type="coiled-coil region" evidence="39">
    <location>
        <begin position="2386"/>
        <end position="2616"/>
    </location>
</feature>
<dbReference type="SUPFAM" id="SSF57850">
    <property type="entry name" value="RING/U-box"/>
    <property type="match status" value="1"/>
</dbReference>
<comment type="catalytic activity">
    <reaction evidence="36">
        <text>5,6-dihydrouridine(47) in tRNA + NADP(+) = uridine(47) in tRNA + NADPH + H(+)</text>
        <dbReference type="Rhea" id="RHEA:53360"/>
        <dbReference type="Rhea" id="RHEA-COMP:13539"/>
        <dbReference type="Rhea" id="RHEA-COMP:13540"/>
        <dbReference type="ChEBI" id="CHEBI:15378"/>
        <dbReference type="ChEBI" id="CHEBI:57783"/>
        <dbReference type="ChEBI" id="CHEBI:58349"/>
        <dbReference type="ChEBI" id="CHEBI:65315"/>
        <dbReference type="ChEBI" id="CHEBI:74443"/>
        <dbReference type="EC" id="1.3.1.89"/>
    </reaction>
    <physiologicalReaction direction="right-to-left" evidence="36">
        <dbReference type="Rhea" id="RHEA:53362"/>
    </physiologicalReaction>
</comment>
<dbReference type="InterPro" id="IPR019818">
    <property type="entry name" value="IsoCit/isopropylmalate_DH_CS"/>
</dbReference>
<dbReference type="GO" id="GO:0051287">
    <property type="term" value="F:NAD binding"/>
    <property type="evidence" value="ECO:0007669"/>
    <property type="project" value="InterPro"/>
</dbReference>
<evidence type="ECO:0000256" key="36">
    <source>
        <dbReference type="ARBA" id="ARBA00049513"/>
    </source>
</evidence>
<evidence type="ECO:0000256" key="8">
    <source>
        <dbReference type="ARBA" id="ARBA00022435"/>
    </source>
</evidence>
<evidence type="ECO:0000256" key="15">
    <source>
        <dbReference type="ARBA" id="ARBA00022723"/>
    </source>
</evidence>
<evidence type="ECO:0000256" key="25">
    <source>
        <dbReference type="ARBA" id="ARBA00023136"/>
    </source>
</evidence>
<dbReference type="SMART" id="SM00393">
    <property type="entry name" value="R3H"/>
    <property type="match status" value="1"/>
</dbReference>
<dbReference type="CDD" id="cd02801">
    <property type="entry name" value="DUS_like_FMN"/>
    <property type="match status" value="1"/>
</dbReference>
<dbReference type="InterPro" id="IPR001374">
    <property type="entry name" value="R3H_dom"/>
</dbReference>
<keyword evidence="17 37" id="KW-0863">Zinc-finger</keyword>
<dbReference type="InterPro" id="IPR034078">
    <property type="entry name" value="NFX1_fam"/>
</dbReference>
<dbReference type="InterPro" id="IPR013785">
    <property type="entry name" value="Aldolase_TIM"/>
</dbReference>
<evidence type="ECO:0000256" key="9">
    <source>
        <dbReference type="ARBA" id="ARBA00022532"/>
    </source>
</evidence>
<dbReference type="PANTHER" id="PTHR12360:SF12">
    <property type="entry name" value="TRANSCRIPTIONAL REPRESSOR NF-X1"/>
    <property type="match status" value="1"/>
</dbReference>
<evidence type="ECO:0000256" key="13">
    <source>
        <dbReference type="ARBA" id="ARBA00022692"/>
    </source>
</evidence>
<feature type="compositionally biased region" description="Basic and acidic residues" evidence="40">
    <location>
        <begin position="907"/>
        <end position="927"/>
    </location>
</feature>
<keyword evidence="24" id="KW-0520">NAD</keyword>
<comment type="similarity">
    <text evidence="29">Belongs to the FMN-dependent alpha-hydroxy acid dehydrogenase family.</text>
</comment>
<organism evidence="47 48">
    <name type="scientific">Tenebrio molitor</name>
    <name type="common">Yellow mealworm beetle</name>
    <dbReference type="NCBI Taxonomy" id="7067"/>
    <lineage>
        <taxon>Eukaryota</taxon>
        <taxon>Metazoa</taxon>
        <taxon>Ecdysozoa</taxon>
        <taxon>Arthropoda</taxon>
        <taxon>Hexapoda</taxon>
        <taxon>Insecta</taxon>
        <taxon>Pterygota</taxon>
        <taxon>Neoptera</taxon>
        <taxon>Endopterygota</taxon>
        <taxon>Coleoptera</taxon>
        <taxon>Polyphaga</taxon>
        <taxon>Cucujiformia</taxon>
        <taxon>Tenebrionidae</taxon>
        <taxon>Tenebrio</taxon>
    </lineage>
</organism>
<dbReference type="PROSITE" id="PS01136">
    <property type="entry name" value="UPF0034"/>
    <property type="match status" value="1"/>
</dbReference>
<dbReference type="InterPro" id="IPR000262">
    <property type="entry name" value="FMN-dep_DH"/>
</dbReference>
<comment type="cofactor">
    <cofactor evidence="3">
        <name>Mg(2+)</name>
        <dbReference type="ChEBI" id="CHEBI:18420"/>
    </cofactor>
</comment>
<dbReference type="InterPro" id="IPR012133">
    <property type="entry name" value="Alpha-hydoxy_acid_DH_FMN"/>
</dbReference>
<keyword evidence="25 41" id="KW-0472">Membrane</keyword>
<dbReference type="PROSITE" id="PS50016">
    <property type="entry name" value="ZF_PHD_2"/>
    <property type="match status" value="1"/>
</dbReference>
<dbReference type="NCBIfam" id="NF006156">
    <property type="entry name" value="PRK08299.1"/>
    <property type="match status" value="1"/>
</dbReference>
<dbReference type="FunFam" id="3.20.20.70:FF:000067">
    <property type="entry name" value="tRNA-dihydrouridine(47) synthase [NAD(P)(+)]"/>
    <property type="match status" value="1"/>
</dbReference>
<dbReference type="GO" id="GO:0003973">
    <property type="term" value="F:(S)-2-hydroxy-acid oxidase activity"/>
    <property type="evidence" value="ECO:0007669"/>
    <property type="project" value="UniProtKB-EC"/>
</dbReference>
<evidence type="ECO:0000256" key="23">
    <source>
        <dbReference type="ARBA" id="ARBA00023015"/>
    </source>
</evidence>
<comment type="catalytic activity">
    <reaction evidence="35">
        <text>a 5,6-dihydrouridine in mRNA + NADP(+) = a uridine in mRNA + NADPH + H(+)</text>
        <dbReference type="Rhea" id="RHEA:69855"/>
        <dbReference type="Rhea" id="RHEA-COMP:14658"/>
        <dbReference type="Rhea" id="RHEA-COMP:17789"/>
        <dbReference type="ChEBI" id="CHEBI:15378"/>
        <dbReference type="ChEBI" id="CHEBI:57783"/>
        <dbReference type="ChEBI" id="CHEBI:58349"/>
        <dbReference type="ChEBI" id="CHEBI:65315"/>
        <dbReference type="ChEBI" id="CHEBI:74443"/>
    </reaction>
    <physiologicalReaction direction="right-to-left" evidence="35">
        <dbReference type="Rhea" id="RHEA:69857"/>
    </physiologicalReaction>
</comment>
<protein>
    <recommendedName>
        <fullName evidence="38">tRNA-dihydrouridine(47) synthase [NAD(P)(+)]</fullName>
        <ecNumber evidence="38">1.3.1.-</ecNumber>
    </recommendedName>
    <alternativeName>
        <fullName evidence="38">tRNA-dihydrouridine synthase 3</fullName>
    </alternativeName>
</protein>
<dbReference type="PROSITE" id="PS50089">
    <property type="entry name" value="ZF_RING_2"/>
    <property type="match status" value="1"/>
</dbReference>
<evidence type="ECO:0000313" key="47">
    <source>
        <dbReference type="EMBL" id="KAH0815600.1"/>
    </source>
</evidence>
<dbReference type="PROSITE" id="PS00470">
    <property type="entry name" value="IDH_IMDH"/>
    <property type="match status" value="1"/>
</dbReference>
<keyword evidence="39" id="KW-0175">Coiled coil</keyword>
<evidence type="ECO:0000256" key="26">
    <source>
        <dbReference type="ARBA" id="ARBA00023163"/>
    </source>
</evidence>
<evidence type="ECO:0000259" key="46">
    <source>
        <dbReference type="PROSITE" id="PS51349"/>
    </source>
</evidence>
<evidence type="ECO:0000256" key="34">
    <source>
        <dbReference type="ARBA" id="ARBA00048342"/>
    </source>
</evidence>
<evidence type="ECO:0000256" key="30">
    <source>
        <dbReference type="ARBA" id="ARBA00029325"/>
    </source>
</evidence>